<name>A0ACB6SGA8_9PLEO</name>
<protein>
    <submittedName>
        <fullName evidence="1">Uncharacterized protein</fullName>
    </submittedName>
</protein>
<evidence type="ECO:0000313" key="2">
    <source>
        <dbReference type="Proteomes" id="UP000799754"/>
    </source>
</evidence>
<proteinExistence type="predicted"/>
<dbReference type="EMBL" id="MU006702">
    <property type="protein sequence ID" value="KAF2633013.1"/>
    <property type="molecule type" value="Genomic_DNA"/>
</dbReference>
<keyword evidence="2" id="KW-1185">Reference proteome</keyword>
<dbReference type="Proteomes" id="UP000799754">
    <property type="component" value="Unassembled WGS sequence"/>
</dbReference>
<evidence type="ECO:0000313" key="1">
    <source>
        <dbReference type="EMBL" id="KAF2633013.1"/>
    </source>
</evidence>
<sequence>MSAPEVTLPSLLWRRRQNHLSDNQAVDSVELARSPTWPAMLPSPNSVSHVTCSQPNLYLQLSQILEWEIWNHNQTRTQVFSEQTRCGELEAEIWRLSQIIVQWQETCKTTYAALDEHRMEHIKLVQELEATTTELRSLQEKVIRRSPVISFILTLMLRLHQHTNYLKRERRRRKLGYRLRRAKSKAYTWRNA</sequence>
<accession>A0ACB6SGA8</accession>
<organism evidence="1 2">
    <name type="scientific">Macroventuria anomochaeta</name>
    <dbReference type="NCBI Taxonomy" id="301207"/>
    <lineage>
        <taxon>Eukaryota</taxon>
        <taxon>Fungi</taxon>
        <taxon>Dikarya</taxon>
        <taxon>Ascomycota</taxon>
        <taxon>Pezizomycotina</taxon>
        <taxon>Dothideomycetes</taxon>
        <taxon>Pleosporomycetidae</taxon>
        <taxon>Pleosporales</taxon>
        <taxon>Pleosporineae</taxon>
        <taxon>Didymellaceae</taxon>
        <taxon>Macroventuria</taxon>
    </lineage>
</organism>
<gene>
    <name evidence="1" type="ORF">BU25DRAFT_406285</name>
</gene>
<reference evidence="1" key="1">
    <citation type="journal article" date="2020" name="Stud. Mycol.">
        <title>101 Dothideomycetes genomes: a test case for predicting lifestyles and emergence of pathogens.</title>
        <authorList>
            <person name="Haridas S."/>
            <person name="Albert R."/>
            <person name="Binder M."/>
            <person name="Bloem J."/>
            <person name="Labutti K."/>
            <person name="Salamov A."/>
            <person name="Andreopoulos B."/>
            <person name="Baker S."/>
            <person name="Barry K."/>
            <person name="Bills G."/>
            <person name="Bluhm B."/>
            <person name="Cannon C."/>
            <person name="Castanera R."/>
            <person name="Culley D."/>
            <person name="Daum C."/>
            <person name="Ezra D."/>
            <person name="Gonzalez J."/>
            <person name="Henrissat B."/>
            <person name="Kuo A."/>
            <person name="Liang C."/>
            <person name="Lipzen A."/>
            <person name="Lutzoni F."/>
            <person name="Magnuson J."/>
            <person name="Mondo S."/>
            <person name="Nolan M."/>
            <person name="Ohm R."/>
            <person name="Pangilinan J."/>
            <person name="Park H.-J."/>
            <person name="Ramirez L."/>
            <person name="Alfaro M."/>
            <person name="Sun H."/>
            <person name="Tritt A."/>
            <person name="Yoshinaga Y."/>
            <person name="Zwiers L.-H."/>
            <person name="Turgeon B."/>
            <person name="Goodwin S."/>
            <person name="Spatafora J."/>
            <person name="Crous P."/>
            <person name="Grigoriev I."/>
        </authorList>
    </citation>
    <scope>NUCLEOTIDE SEQUENCE</scope>
    <source>
        <strain evidence="1">CBS 525.71</strain>
    </source>
</reference>
<comment type="caution">
    <text evidence="1">The sequence shown here is derived from an EMBL/GenBank/DDBJ whole genome shotgun (WGS) entry which is preliminary data.</text>
</comment>